<evidence type="ECO:0000313" key="1">
    <source>
        <dbReference type="EMBL" id="KAH6924042.1"/>
    </source>
</evidence>
<gene>
    <name evidence="1" type="ORF">HPB50_010835</name>
</gene>
<dbReference type="EMBL" id="CM023488">
    <property type="protein sequence ID" value="KAH6924042.1"/>
    <property type="molecule type" value="Genomic_DNA"/>
</dbReference>
<name>A0ACB7RQE7_HYAAI</name>
<evidence type="ECO:0000313" key="2">
    <source>
        <dbReference type="Proteomes" id="UP000821845"/>
    </source>
</evidence>
<accession>A0ACB7RQE7</accession>
<proteinExistence type="predicted"/>
<dbReference type="Proteomes" id="UP000821845">
    <property type="component" value="Chromosome 8"/>
</dbReference>
<keyword evidence="2" id="KW-1185">Reference proteome</keyword>
<organism evidence="1 2">
    <name type="scientific">Hyalomma asiaticum</name>
    <name type="common">Tick</name>
    <dbReference type="NCBI Taxonomy" id="266040"/>
    <lineage>
        <taxon>Eukaryota</taxon>
        <taxon>Metazoa</taxon>
        <taxon>Ecdysozoa</taxon>
        <taxon>Arthropoda</taxon>
        <taxon>Chelicerata</taxon>
        <taxon>Arachnida</taxon>
        <taxon>Acari</taxon>
        <taxon>Parasitiformes</taxon>
        <taxon>Ixodida</taxon>
        <taxon>Ixodoidea</taxon>
        <taxon>Ixodidae</taxon>
        <taxon>Hyalomminae</taxon>
        <taxon>Hyalomma</taxon>
    </lineage>
</organism>
<protein>
    <submittedName>
        <fullName evidence="1">Uncharacterized protein</fullName>
    </submittedName>
</protein>
<comment type="caution">
    <text evidence="1">The sequence shown here is derived from an EMBL/GenBank/DDBJ whole genome shotgun (WGS) entry which is preliminary data.</text>
</comment>
<reference evidence="1" key="1">
    <citation type="submission" date="2020-05" db="EMBL/GenBank/DDBJ databases">
        <title>Large-scale comparative analyses of tick genomes elucidate their genetic diversity and vector capacities.</title>
        <authorList>
            <person name="Jia N."/>
            <person name="Wang J."/>
            <person name="Shi W."/>
            <person name="Du L."/>
            <person name="Sun Y."/>
            <person name="Zhan W."/>
            <person name="Jiang J."/>
            <person name="Wang Q."/>
            <person name="Zhang B."/>
            <person name="Ji P."/>
            <person name="Sakyi L.B."/>
            <person name="Cui X."/>
            <person name="Yuan T."/>
            <person name="Jiang B."/>
            <person name="Yang W."/>
            <person name="Lam T.T.-Y."/>
            <person name="Chang Q."/>
            <person name="Ding S."/>
            <person name="Wang X."/>
            <person name="Zhu J."/>
            <person name="Ruan X."/>
            <person name="Zhao L."/>
            <person name="Wei J."/>
            <person name="Que T."/>
            <person name="Du C."/>
            <person name="Cheng J."/>
            <person name="Dai P."/>
            <person name="Han X."/>
            <person name="Huang E."/>
            <person name="Gao Y."/>
            <person name="Liu J."/>
            <person name="Shao H."/>
            <person name="Ye R."/>
            <person name="Li L."/>
            <person name="Wei W."/>
            <person name="Wang X."/>
            <person name="Wang C."/>
            <person name="Yang T."/>
            <person name="Huo Q."/>
            <person name="Li W."/>
            <person name="Guo W."/>
            <person name="Chen H."/>
            <person name="Zhou L."/>
            <person name="Ni X."/>
            <person name="Tian J."/>
            <person name="Zhou Y."/>
            <person name="Sheng Y."/>
            <person name="Liu T."/>
            <person name="Pan Y."/>
            <person name="Xia L."/>
            <person name="Li J."/>
            <person name="Zhao F."/>
            <person name="Cao W."/>
        </authorList>
    </citation>
    <scope>NUCLEOTIDE SEQUENCE</scope>
    <source>
        <strain evidence="1">Hyas-2018</strain>
    </source>
</reference>
<sequence>MDMSVCVVGELGLLPKELQSNMAKAEVATSAANRDITSELIRDAMAITEAPDAELWFRSSGRQCLMELMVLQSGYAYMHIEPRLWASVGFSEIIKTILKFQLHWPYIMMCQVLKTFGVENFTGYVFSTRNLLRDSKQDDDVLSAVVEFYKRTLLDQFQFRRLKLAISNVGDLDLLPSDLQANMAKVEIATSERNRDITAELIQDVLAITEAPETELWIRATGRQCFIEFLVQQSGYAYMHIDPNPWPAVQFGDLVSAIIRFQLHWPYIKGILPRSVAIAPDGNRRYAKRKQIPLCSTYVPMCQKLALFCQHMVHLGVEDITIAIFGLCNFLRNKAEVDAVLVAAAEFCKTTLHSL</sequence>